<protein>
    <recommendedName>
        <fullName evidence="5">Transmembrane protein</fullName>
    </recommendedName>
</protein>
<evidence type="ECO:0000313" key="3">
    <source>
        <dbReference type="EMBL" id="CAL1376885.1"/>
    </source>
</evidence>
<keyword evidence="2" id="KW-0732">Signal</keyword>
<feature type="signal peptide" evidence="2">
    <location>
        <begin position="1"/>
        <end position="25"/>
    </location>
</feature>
<name>A0AAV2DTY1_9ROSI</name>
<organism evidence="3 4">
    <name type="scientific">Linum trigynum</name>
    <dbReference type="NCBI Taxonomy" id="586398"/>
    <lineage>
        <taxon>Eukaryota</taxon>
        <taxon>Viridiplantae</taxon>
        <taxon>Streptophyta</taxon>
        <taxon>Embryophyta</taxon>
        <taxon>Tracheophyta</taxon>
        <taxon>Spermatophyta</taxon>
        <taxon>Magnoliopsida</taxon>
        <taxon>eudicotyledons</taxon>
        <taxon>Gunneridae</taxon>
        <taxon>Pentapetalae</taxon>
        <taxon>rosids</taxon>
        <taxon>fabids</taxon>
        <taxon>Malpighiales</taxon>
        <taxon>Linaceae</taxon>
        <taxon>Linum</taxon>
    </lineage>
</organism>
<dbReference type="AlphaFoldDB" id="A0AAV2DTY1"/>
<keyword evidence="4" id="KW-1185">Reference proteome</keyword>
<feature type="chain" id="PRO_5043796938" description="Transmembrane protein" evidence="2">
    <location>
        <begin position="26"/>
        <end position="72"/>
    </location>
</feature>
<feature type="compositionally biased region" description="Gly residues" evidence="1">
    <location>
        <begin position="55"/>
        <end position="65"/>
    </location>
</feature>
<gene>
    <name evidence="3" type="ORF">LTRI10_LOCUS18584</name>
</gene>
<evidence type="ECO:0000256" key="1">
    <source>
        <dbReference type="SAM" id="MobiDB-lite"/>
    </source>
</evidence>
<evidence type="ECO:0000313" key="4">
    <source>
        <dbReference type="Proteomes" id="UP001497516"/>
    </source>
</evidence>
<dbReference type="Proteomes" id="UP001497516">
    <property type="component" value="Chromosome 3"/>
</dbReference>
<reference evidence="3 4" key="1">
    <citation type="submission" date="2024-04" db="EMBL/GenBank/DDBJ databases">
        <authorList>
            <person name="Fracassetti M."/>
        </authorList>
    </citation>
    <scope>NUCLEOTIDE SEQUENCE [LARGE SCALE GENOMIC DNA]</scope>
</reference>
<sequence length="72" mass="7693">MASHNNRFVLLFFILFLFSFPTSLAVPVNTATDLPKENGKKLYRVTGGVRKISVGGHGSNPGGHGHTPSGKN</sequence>
<proteinExistence type="predicted"/>
<dbReference type="EMBL" id="OZ034816">
    <property type="protein sequence ID" value="CAL1376885.1"/>
    <property type="molecule type" value="Genomic_DNA"/>
</dbReference>
<feature type="region of interest" description="Disordered" evidence="1">
    <location>
        <begin position="52"/>
        <end position="72"/>
    </location>
</feature>
<evidence type="ECO:0008006" key="5">
    <source>
        <dbReference type="Google" id="ProtNLM"/>
    </source>
</evidence>
<evidence type="ECO:0000256" key="2">
    <source>
        <dbReference type="SAM" id="SignalP"/>
    </source>
</evidence>
<accession>A0AAV2DTY1</accession>